<dbReference type="FunFam" id="3.30.160.60:FF:000710">
    <property type="entry name" value="Zinc finger protein 768"/>
    <property type="match status" value="1"/>
</dbReference>
<dbReference type="Gene3D" id="3.30.160.60">
    <property type="entry name" value="Classic Zinc Finger"/>
    <property type="match status" value="6"/>
</dbReference>
<dbReference type="GO" id="GO:0000976">
    <property type="term" value="F:transcription cis-regulatory region binding"/>
    <property type="evidence" value="ECO:0007669"/>
    <property type="project" value="UniProtKB-ARBA"/>
</dbReference>
<comment type="subcellular location">
    <subcellularLocation>
        <location evidence="2">Nucleus</location>
    </subcellularLocation>
</comment>
<evidence type="ECO:0000256" key="12">
    <source>
        <dbReference type="PROSITE-ProRule" id="PRU00042"/>
    </source>
</evidence>
<keyword evidence="5" id="KW-0677">Repeat</keyword>
<dbReference type="FunFam" id="3.30.160.60:FF:003288">
    <property type="entry name" value="Uncharacterized protein"/>
    <property type="match status" value="1"/>
</dbReference>
<feature type="region of interest" description="Disordered" evidence="13">
    <location>
        <begin position="133"/>
        <end position="156"/>
    </location>
</feature>
<dbReference type="FunFam" id="3.30.160.60:FF:000097">
    <property type="entry name" value="Zinc finger protein"/>
    <property type="match status" value="1"/>
</dbReference>
<dbReference type="FunFam" id="3.30.160.60:FF:000508">
    <property type="entry name" value="Myeloid zinc finger 1"/>
    <property type="match status" value="1"/>
</dbReference>
<keyword evidence="10" id="KW-0804">Transcription</keyword>
<keyword evidence="7" id="KW-0862">Zinc</keyword>
<feature type="domain" description="C2H2-type" evidence="14">
    <location>
        <begin position="223"/>
        <end position="250"/>
    </location>
</feature>
<dbReference type="InterPro" id="IPR036236">
    <property type="entry name" value="Znf_C2H2_sf"/>
</dbReference>
<dbReference type="PROSITE" id="PS00028">
    <property type="entry name" value="ZINC_FINGER_C2H2_1"/>
    <property type="match status" value="6"/>
</dbReference>
<name>A0A3P9LI62_ORYLA</name>
<dbReference type="GO" id="GO:0000981">
    <property type="term" value="F:DNA-binding transcription factor activity, RNA polymerase II-specific"/>
    <property type="evidence" value="ECO:0007669"/>
    <property type="project" value="UniProtKB-ARBA"/>
</dbReference>
<dbReference type="PROSITE" id="PS50157">
    <property type="entry name" value="ZINC_FINGER_C2H2_2"/>
    <property type="match status" value="6"/>
</dbReference>
<dbReference type="Pfam" id="PF00096">
    <property type="entry name" value="zf-C2H2"/>
    <property type="match status" value="5"/>
</dbReference>
<dbReference type="GO" id="GO:0008270">
    <property type="term" value="F:zinc ion binding"/>
    <property type="evidence" value="ECO:0007669"/>
    <property type="project" value="UniProtKB-KW"/>
</dbReference>
<reference evidence="15" key="4">
    <citation type="submission" date="2025-09" db="UniProtKB">
        <authorList>
            <consortium name="Ensembl"/>
        </authorList>
    </citation>
    <scope>IDENTIFICATION</scope>
    <source>
        <strain evidence="15">HNI</strain>
    </source>
</reference>
<evidence type="ECO:0000256" key="1">
    <source>
        <dbReference type="ARBA" id="ARBA00003767"/>
    </source>
</evidence>
<evidence type="ECO:0000256" key="6">
    <source>
        <dbReference type="ARBA" id="ARBA00022771"/>
    </source>
</evidence>
<evidence type="ECO:0000256" key="2">
    <source>
        <dbReference type="ARBA" id="ARBA00004123"/>
    </source>
</evidence>
<feature type="domain" description="C2H2-type" evidence="14">
    <location>
        <begin position="307"/>
        <end position="330"/>
    </location>
</feature>
<feature type="domain" description="C2H2-type" evidence="14">
    <location>
        <begin position="195"/>
        <end position="222"/>
    </location>
</feature>
<evidence type="ECO:0000256" key="5">
    <source>
        <dbReference type="ARBA" id="ARBA00022737"/>
    </source>
</evidence>
<dbReference type="PANTHER" id="PTHR19818">
    <property type="entry name" value="ZINC FINGER PROTEIN ZIC AND GLI"/>
    <property type="match status" value="1"/>
</dbReference>
<evidence type="ECO:0000313" key="15">
    <source>
        <dbReference type="Ensembl" id="ENSORLP00020020242.1"/>
    </source>
</evidence>
<dbReference type="AlphaFoldDB" id="A0A3P9LI62"/>
<dbReference type="InterPro" id="IPR013087">
    <property type="entry name" value="Znf_C2H2_type"/>
</dbReference>
<feature type="domain" description="C2H2-type" evidence="14">
    <location>
        <begin position="279"/>
        <end position="306"/>
    </location>
</feature>
<dbReference type="GO" id="GO:0042802">
    <property type="term" value="F:identical protein binding"/>
    <property type="evidence" value="ECO:0007669"/>
    <property type="project" value="UniProtKB-ARBA"/>
</dbReference>
<reference key="1">
    <citation type="journal article" date="2007" name="Nature">
        <title>The medaka draft genome and insights into vertebrate genome evolution.</title>
        <authorList>
            <person name="Kasahara M."/>
            <person name="Naruse K."/>
            <person name="Sasaki S."/>
            <person name="Nakatani Y."/>
            <person name="Qu W."/>
            <person name="Ahsan B."/>
            <person name="Yamada T."/>
            <person name="Nagayasu Y."/>
            <person name="Doi K."/>
            <person name="Kasai Y."/>
            <person name="Jindo T."/>
            <person name="Kobayashi D."/>
            <person name="Shimada A."/>
            <person name="Toyoda A."/>
            <person name="Kuroki Y."/>
            <person name="Fujiyama A."/>
            <person name="Sasaki T."/>
            <person name="Shimizu A."/>
            <person name="Asakawa S."/>
            <person name="Shimizu N."/>
            <person name="Hashimoto S."/>
            <person name="Yang J."/>
            <person name="Lee Y."/>
            <person name="Matsushima K."/>
            <person name="Sugano S."/>
            <person name="Sakaizumi M."/>
            <person name="Narita T."/>
            <person name="Ohishi K."/>
            <person name="Haga S."/>
            <person name="Ohta F."/>
            <person name="Nomoto H."/>
            <person name="Nogata K."/>
            <person name="Morishita T."/>
            <person name="Endo T."/>
            <person name="Shin-I T."/>
            <person name="Takeda H."/>
            <person name="Morishita S."/>
            <person name="Kohara Y."/>
        </authorList>
    </citation>
    <scope>NUCLEOTIDE SEQUENCE [LARGE SCALE GENOMIC DNA]</scope>
    <source>
        <strain>Hd-rR</strain>
    </source>
</reference>
<dbReference type="PANTHER" id="PTHR19818:SF157">
    <property type="entry name" value="C2H2-TYPE DOMAIN-CONTAINING PROTEIN"/>
    <property type="match status" value="1"/>
</dbReference>
<comment type="similarity">
    <text evidence="3">Belongs to the krueppel C2H2-type zinc-finger protein family.</text>
</comment>
<keyword evidence="11" id="KW-0539">Nucleus</keyword>
<evidence type="ECO:0000256" key="11">
    <source>
        <dbReference type="ARBA" id="ARBA00023242"/>
    </source>
</evidence>
<accession>A0A3P9LI62</accession>
<evidence type="ECO:0000256" key="8">
    <source>
        <dbReference type="ARBA" id="ARBA00023015"/>
    </source>
</evidence>
<dbReference type="Proteomes" id="UP000265180">
    <property type="component" value="Chromosome 23"/>
</dbReference>
<evidence type="ECO:0000256" key="7">
    <source>
        <dbReference type="ARBA" id="ARBA00022833"/>
    </source>
</evidence>
<dbReference type="SUPFAM" id="SSF57667">
    <property type="entry name" value="beta-beta-alpha zinc fingers"/>
    <property type="match status" value="4"/>
</dbReference>
<evidence type="ECO:0000256" key="4">
    <source>
        <dbReference type="ARBA" id="ARBA00022723"/>
    </source>
</evidence>
<dbReference type="SMART" id="SM00355">
    <property type="entry name" value="ZnF_C2H2"/>
    <property type="match status" value="6"/>
</dbReference>
<evidence type="ECO:0000259" key="14">
    <source>
        <dbReference type="PROSITE" id="PS50157"/>
    </source>
</evidence>
<keyword evidence="8" id="KW-0805">Transcription regulation</keyword>
<evidence type="ECO:0000256" key="9">
    <source>
        <dbReference type="ARBA" id="ARBA00023125"/>
    </source>
</evidence>
<dbReference type="GO" id="GO:0005634">
    <property type="term" value="C:nucleus"/>
    <property type="evidence" value="ECO:0007669"/>
    <property type="project" value="UniProtKB-SubCell"/>
</dbReference>
<evidence type="ECO:0000313" key="16">
    <source>
        <dbReference type="Proteomes" id="UP000265180"/>
    </source>
</evidence>
<protein>
    <recommendedName>
        <fullName evidence="14">C2H2-type domain-containing protein</fullName>
    </recommendedName>
</protein>
<reference evidence="15 16" key="2">
    <citation type="submission" date="2017-04" db="EMBL/GenBank/DDBJ databases">
        <title>CpG methylation of centromeres and impact of large insertions on vertebrate speciation.</title>
        <authorList>
            <person name="Ichikawa K."/>
            <person name="Yoshimura J."/>
            <person name="Morishita S."/>
        </authorList>
    </citation>
    <scope>NUCLEOTIDE SEQUENCE</scope>
    <source>
        <strain evidence="15 16">HNI</strain>
    </source>
</reference>
<evidence type="ECO:0000256" key="3">
    <source>
        <dbReference type="ARBA" id="ARBA00006991"/>
    </source>
</evidence>
<organism evidence="15 16">
    <name type="scientific">Oryzias latipes</name>
    <name type="common">Japanese rice fish</name>
    <name type="synonym">Japanese killifish</name>
    <dbReference type="NCBI Taxonomy" id="8090"/>
    <lineage>
        <taxon>Eukaryota</taxon>
        <taxon>Metazoa</taxon>
        <taxon>Chordata</taxon>
        <taxon>Craniata</taxon>
        <taxon>Vertebrata</taxon>
        <taxon>Euteleostomi</taxon>
        <taxon>Actinopterygii</taxon>
        <taxon>Neopterygii</taxon>
        <taxon>Teleostei</taxon>
        <taxon>Neoteleostei</taxon>
        <taxon>Acanthomorphata</taxon>
        <taxon>Ovalentaria</taxon>
        <taxon>Atherinomorphae</taxon>
        <taxon>Beloniformes</taxon>
        <taxon>Adrianichthyidae</taxon>
        <taxon>Oryziinae</taxon>
        <taxon>Oryzias</taxon>
    </lineage>
</organism>
<dbReference type="GO" id="GO:0045944">
    <property type="term" value="P:positive regulation of transcription by RNA polymerase II"/>
    <property type="evidence" value="ECO:0007669"/>
    <property type="project" value="UniProtKB-ARBA"/>
</dbReference>
<evidence type="ECO:0000256" key="13">
    <source>
        <dbReference type="SAM" id="MobiDB-lite"/>
    </source>
</evidence>
<feature type="domain" description="C2H2-type" evidence="14">
    <location>
        <begin position="251"/>
        <end position="278"/>
    </location>
</feature>
<dbReference type="Ensembl" id="ENSORLT00020029596.1">
    <property type="protein sequence ID" value="ENSORLP00020020242.1"/>
    <property type="gene ID" value="ENSORLG00020021233.1"/>
</dbReference>
<sequence>MSSVQYLREFIDERLTAAAEEIFTHVEQTICKLEGELSRQRRLLDIMIMNPHVQQKPTVLPQSDLRNQEWKFSGKQEESDARQIKEQEEEICISQDEDPLGLKEEADILMVTLHEENEFREEDLNNQQLQTQSFNDGQDEEEAASSSTAEPRIISDRNHVRKTVRIHSCKVCRKSYTAAHSLKCHMRVHTGERPYSCKECCKSFSQSSHLTTHMITHTGAKMFSCRLCGKRFSQSHHLGSHMRTHSGEKPFSCEECGQTFSQRSHLTGHMTTHTGEKLFFCEFCSKGFSRSSHLTSHRVIHTGSRPFSCSECDKSFTQSSNLTRHMKTHSRGGALPGS</sequence>
<feature type="domain" description="C2H2-type" evidence="14">
    <location>
        <begin position="167"/>
        <end position="194"/>
    </location>
</feature>
<evidence type="ECO:0000256" key="10">
    <source>
        <dbReference type="ARBA" id="ARBA00023163"/>
    </source>
</evidence>
<keyword evidence="6 12" id="KW-0863">Zinc-finger</keyword>
<proteinExistence type="inferred from homology"/>
<keyword evidence="4" id="KW-0479">Metal-binding</keyword>
<dbReference type="InterPro" id="IPR050329">
    <property type="entry name" value="GLI_C2H2-zinc-finger"/>
</dbReference>
<reference evidence="15" key="3">
    <citation type="submission" date="2025-08" db="UniProtKB">
        <authorList>
            <consortium name="Ensembl"/>
        </authorList>
    </citation>
    <scope>IDENTIFICATION</scope>
    <source>
        <strain evidence="15">HNI</strain>
    </source>
</reference>
<keyword evidence="9" id="KW-0238">DNA-binding</keyword>
<dbReference type="FunFam" id="3.30.160.60:FF:000512">
    <property type="entry name" value="zinc finger protein 197 isoform X1"/>
    <property type="match status" value="1"/>
</dbReference>
<comment type="function">
    <text evidence="1">May be involved in transcriptional regulation.</text>
</comment>